<dbReference type="GO" id="GO:0017177">
    <property type="term" value="C:glucosidase II complex"/>
    <property type="evidence" value="ECO:0007669"/>
    <property type="project" value="TreeGrafter"/>
</dbReference>
<dbReference type="Pfam" id="PF12999">
    <property type="entry name" value="PRKCSH-like"/>
    <property type="match status" value="1"/>
</dbReference>
<dbReference type="EMBL" id="JAMSHJ010000006">
    <property type="protein sequence ID" value="KAI5399188.1"/>
    <property type="molecule type" value="Genomic_DNA"/>
</dbReference>
<feature type="domain" description="Glucosidase II beta subunit N-terminal" evidence="1">
    <location>
        <begin position="52"/>
        <end position="98"/>
    </location>
</feature>
<dbReference type="Proteomes" id="UP001058974">
    <property type="component" value="Chromosome 6"/>
</dbReference>
<gene>
    <name evidence="2" type="ORF">KIW84_064536</name>
</gene>
<dbReference type="PANTHER" id="PTHR12630">
    <property type="entry name" value="N-LINKED OLIGOSACCHARIDE PROCESSING"/>
    <property type="match status" value="1"/>
</dbReference>
<dbReference type="InterPro" id="IPR039794">
    <property type="entry name" value="Gtb1-like"/>
</dbReference>
<keyword evidence="3" id="KW-1185">Reference proteome</keyword>
<dbReference type="AlphaFoldDB" id="A0A9D5A979"/>
<reference evidence="2 3" key="1">
    <citation type="journal article" date="2022" name="Nat. Genet.">
        <title>Improved pea reference genome and pan-genome highlight genomic features and evolutionary characteristics.</title>
        <authorList>
            <person name="Yang T."/>
            <person name="Liu R."/>
            <person name="Luo Y."/>
            <person name="Hu S."/>
            <person name="Wang D."/>
            <person name="Wang C."/>
            <person name="Pandey M.K."/>
            <person name="Ge S."/>
            <person name="Xu Q."/>
            <person name="Li N."/>
            <person name="Li G."/>
            <person name="Huang Y."/>
            <person name="Saxena R.K."/>
            <person name="Ji Y."/>
            <person name="Li M."/>
            <person name="Yan X."/>
            <person name="He Y."/>
            <person name="Liu Y."/>
            <person name="Wang X."/>
            <person name="Xiang C."/>
            <person name="Varshney R.K."/>
            <person name="Ding H."/>
            <person name="Gao S."/>
            <person name="Zong X."/>
        </authorList>
    </citation>
    <scope>NUCLEOTIDE SEQUENCE [LARGE SCALE GENOMIC DNA]</scope>
    <source>
        <strain evidence="2 3">cv. Zhongwan 6</strain>
    </source>
</reference>
<evidence type="ECO:0000259" key="1">
    <source>
        <dbReference type="Pfam" id="PF12999"/>
    </source>
</evidence>
<dbReference type="OrthoDB" id="28322at2759"/>
<evidence type="ECO:0000313" key="2">
    <source>
        <dbReference type="EMBL" id="KAI5399188.1"/>
    </source>
</evidence>
<comment type="caution">
    <text evidence="2">The sequence shown here is derived from an EMBL/GenBank/DDBJ whole genome shotgun (WGS) entry which is preliminary data.</text>
</comment>
<evidence type="ECO:0000313" key="3">
    <source>
        <dbReference type="Proteomes" id="UP001058974"/>
    </source>
</evidence>
<organism evidence="2 3">
    <name type="scientific">Pisum sativum</name>
    <name type="common">Garden pea</name>
    <name type="synonym">Lathyrus oleraceus</name>
    <dbReference type="NCBI Taxonomy" id="3888"/>
    <lineage>
        <taxon>Eukaryota</taxon>
        <taxon>Viridiplantae</taxon>
        <taxon>Streptophyta</taxon>
        <taxon>Embryophyta</taxon>
        <taxon>Tracheophyta</taxon>
        <taxon>Spermatophyta</taxon>
        <taxon>Magnoliopsida</taxon>
        <taxon>eudicotyledons</taxon>
        <taxon>Gunneridae</taxon>
        <taxon>Pentapetalae</taxon>
        <taxon>rosids</taxon>
        <taxon>fabids</taxon>
        <taxon>Fabales</taxon>
        <taxon>Fabaceae</taxon>
        <taxon>Papilionoideae</taxon>
        <taxon>50 kb inversion clade</taxon>
        <taxon>NPAAA clade</taxon>
        <taxon>Hologalegina</taxon>
        <taxon>IRL clade</taxon>
        <taxon>Fabeae</taxon>
        <taxon>Lathyrus</taxon>
    </lineage>
</organism>
<dbReference type="GO" id="GO:0006491">
    <property type="term" value="P:N-glycan processing"/>
    <property type="evidence" value="ECO:0007669"/>
    <property type="project" value="TreeGrafter"/>
</dbReference>
<protein>
    <recommendedName>
        <fullName evidence="1">Glucosidase II beta subunit N-terminal domain-containing protein</fullName>
    </recommendedName>
</protein>
<dbReference type="InterPro" id="IPR028146">
    <property type="entry name" value="PRKCSH_N"/>
</dbReference>
<proteinExistence type="predicted"/>
<dbReference type="Gramene" id="Psat06G0453600-T1">
    <property type="protein sequence ID" value="KAI5399188.1"/>
    <property type="gene ID" value="KIW84_064536"/>
</dbReference>
<sequence length="141" mass="16333">MKLRSRNRTPRFISLSVMYKFCNLNYHLLRVITANVKYFKSHYVFRCKYGSMNFNKEQLNDDFCDCPDGTGTSAFSHGKFYCQKAGHAPVYLSFHLESIMEFARIAVNCHGCRAVTDLCLNVIMLLKKHTLDSLISYTTHL</sequence>
<name>A0A9D5A979_PEA</name>
<dbReference type="PANTHER" id="PTHR12630:SF1">
    <property type="entry name" value="GLUCOSIDASE 2 SUBUNIT BETA"/>
    <property type="match status" value="1"/>
</dbReference>
<accession>A0A9D5A979</accession>